<dbReference type="RefSeq" id="WP_247956861.1">
    <property type="nucleotide sequence ID" value="NZ_CP078077.1"/>
</dbReference>
<reference evidence="9 10" key="1">
    <citation type="submission" date="2021-06" db="EMBL/GenBank/DDBJ databases">
        <title>Genome-based taxonomic framework of Microbacterium strains isolated from marine environment, the description of four new species and reclassification of four preexisting species.</title>
        <authorList>
            <person name="Lee S.D."/>
            <person name="Kim S.-M."/>
            <person name="Byeon Y.-S."/>
            <person name="Yang H.L."/>
            <person name="Kim I.S."/>
        </authorList>
    </citation>
    <scope>NUCLEOTIDE SEQUENCE [LARGE SCALE GENOMIC DNA]</scope>
    <source>
        <strain evidence="9 10">SSW1-36</strain>
    </source>
</reference>
<dbReference type="EMBL" id="CP078077">
    <property type="protein sequence ID" value="UPL13624.1"/>
    <property type="molecule type" value="Genomic_DNA"/>
</dbReference>
<keyword evidence="10" id="KW-1185">Reference proteome</keyword>
<dbReference type="InterPro" id="IPR050596">
    <property type="entry name" value="AspAT/PAT-like"/>
</dbReference>
<evidence type="ECO:0000256" key="5">
    <source>
        <dbReference type="ARBA" id="ARBA00022898"/>
    </source>
</evidence>
<accession>A0ABY4ILH9</accession>
<keyword evidence="5" id="KW-0663">Pyridoxal phosphate</keyword>
<evidence type="ECO:0000256" key="7">
    <source>
        <dbReference type="SAM" id="MobiDB-lite"/>
    </source>
</evidence>
<evidence type="ECO:0000256" key="6">
    <source>
        <dbReference type="RuleBase" id="RU000481"/>
    </source>
</evidence>
<keyword evidence="3 6" id="KW-0032">Aminotransferase</keyword>
<feature type="compositionally biased region" description="Polar residues" evidence="7">
    <location>
        <begin position="1"/>
        <end position="10"/>
    </location>
</feature>
<dbReference type="InterPro" id="IPR004839">
    <property type="entry name" value="Aminotransferase_I/II_large"/>
</dbReference>
<comment type="similarity">
    <text evidence="2 6">Belongs to the class-I pyridoxal-phosphate-dependent aminotransferase family.</text>
</comment>
<dbReference type="InterPro" id="IPR004838">
    <property type="entry name" value="NHTrfase_class1_PyrdxlP-BS"/>
</dbReference>
<organism evidence="9 10">
    <name type="scientific">Microbacterium galbinum</name>
    <dbReference type="NCBI Taxonomy" id="2851646"/>
    <lineage>
        <taxon>Bacteria</taxon>
        <taxon>Bacillati</taxon>
        <taxon>Actinomycetota</taxon>
        <taxon>Actinomycetes</taxon>
        <taxon>Micrococcales</taxon>
        <taxon>Microbacteriaceae</taxon>
        <taxon>Microbacterium</taxon>
    </lineage>
</organism>
<gene>
    <name evidence="9" type="ORF">KV396_03700</name>
</gene>
<dbReference type="InterPro" id="IPR015422">
    <property type="entry name" value="PyrdxlP-dep_Trfase_small"/>
</dbReference>
<dbReference type="PROSITE" id="PS00105">
    <property type="entry name" value="AA_TRANSFER_CLASS_1"/>
    <property type="match status" value="1"/>
</dbReference>
<dbReference type="PANTHER" id="PTHR46383">
    <property type="entry name" value="ASPARTATE AMINOTRANSFERASE"/>
    <property type="match status" value="1"/>
</dbReference>
<dbReference type="NCBIfam" id="NF004769">
    <property type="entry name" value="PRK06107.1"/>
    <property type="match status" value="1"/>
</dbReference>
<sequence>MTASTETPASSFRAAERLGRIKPSPSTAAAARVRELKGQGRSILDLTVGEPDFDTPAHIKQAAIAAIEAGETKYTPVNGTPRLRQAIRGALQRTHGIEYSDAEITVGGGGKQVIFLALMATVDAGDEVLIPAPYWVSYPDMVRANEGTPVIVPTSAENGYKVTAAQLEASITDRTTWLILNSPGNPSGAIHTEEELSALAEVLRRHPAVSVLSDEIYSEISFTGTPAPSLAAVAPDLRHRVLVVSGVSKSYAMTGWRLGYAAGDPALVGAINTLQSQTSSCPSSISQAAAAAALEGPQDFIAESVPVYRERRDVAVAGLRAIDGLTPLVPDGAFYLYVDCAGLIGRTSPEGKVLADDQDVTFYLLDQAGVAVIQGSAYGSSPFFRISFATDLGTITAAVEKIAEAVAALR</sequence>
<comment type="cofactor">
    <cofactor evidence="1 6">
        <name>pyridoxal 5'-phosphate</name>
        <dbReference type="ChEBI" id="CHEBI:597326"/>
    </cofactor>
</comment>
<proteinExistence type="inferred from homology"/>
<protein>
    <recommendedName>
        <fullName evidence="6">Aminotransferase</fullName>
        <ecNumber evidence="6">2.6.1.-</ecNumber>
    </recommendedName>
</protein>
<dbReference type="Proteomes" id="UP000831963">
    <property type="component" value="Chromosome"/>
</dbReference>
<keyword evidence="4 6" id="KW-0808">Transferase</keyword>
<dbReference type="CDD" id="cd00609">
    <property type="entry name" value="AAT_like"/>
    <property type="match status" value="1"/>
</dbReference>
<evidence type="ECO:0000313" key="10">
    <source>
        <dbReference type="Proteomes" id="UP000831963"/>
    </source>
</evidence>
<dbReference type="SUPFAM" id="SSF53383">
    <property type="entry name" value="PLP-dependent transferases"/>
    <property type="match status" value="1"/>
</dbReference>
<dbReference type="PANTHER" id="PTHR46383:SF1">
    <property type="entry name" value="ASPARTATE AMINOTRANSFERASE"/>
    <property type="match status" value="1"/>
</dbReference>
<dbReference type="Pfam" id="PF00155">
    <property type="entry name" value="Aminotran_1_2"/>
    <property type="match status" value="1"/>
</dbReference>
<evidence type="ECO:0000313" key="9">
    <source>
        <dbReference type="EMBL" id="UPL13624.1"/>
    </source>
</evidence>
<evidence type="ECO:0000259" key="8">
    <source>
        <dbReference type="Pfam" id="PF00155"/>
    </source>
</evidence>
<evidence type="ECO:0000256" key="2">
    <source>
        <dbReference type="ARBA" id="ARBA00007441"/>
    </source>
</evidence>
<dbReference type="GO" id="GO:0004069">
    <property type="term" value="F:L-aspartate:2-oxoglutarate aminotransferase activity"/>
    <property type="evidence" value="ECO:0007669"/>
    <property type="project" value="UniProtKB-EC"/>
</dbReference>
<dbReference type="Gene3D" id="3.40.640.10">
    <property type="entry name" value="Type I PLP-dependent aspartate aminotransferase-like (Major domain)"/>
    <property type="match status" value="1"/>
</dbReference>
<feature type="region of interest" description="Disordered" evidence="7">
    <location>
        <begin position="1"/>
        <end position="26"/>
    </location>
</feature>
<evidence type="ECO:0000256" key="4">
    <source>
        <dbReference type="ARBA" id="ARBA00022679"/>
    </source>
</evidence>
<dbReference type="InterPro" id="IPR015424">
    <property type="entry name" value="PyrdxlP-dep_Trfase"/>
</dbReference>
<evidence type="ECO:0000256" key="1">
    <source>
        <dbReference type="ARBA" id="ARBA00001933"/>
    </source>
</evidence>
<dbReference type="Gene3D" id="3.90.1150.10">
    <property type="entry name" value="Aspartate Aminotransferase, domain 1"/>
    <property type="match status" value="1"/>
</dbReference>
<name>A0ABY4ILH9_9MICO</name>
<evidence type="ECO:0000256" key="3">
    <source>
        <dbReference type="ARBA" id="ARBA00022576"/>
    </source>
</evidence>
<dbReference type="EC" id="2.6.1.-" evidence="6"/>
<feature type="domain" description="Aminotransferase class I/classII large" evidence="8">
    <location>
        <begin position="43"/>
        <end position="402"/>
    </location>
</feature>
<dbReference type="InterPro" id="IPR015421">
    <property type="entry name" value="PyrdxlP-dep_Trfase_major"/>
</dbReference>